<organism evidence="1 2">
    <name type="scientific">Leucogyrophana mollusca</name>
    <dbReference type="NCBI Taxonomy" id="85980"/>
    <lineage>
        <taxon>Eukaryota</taxon>
        <taxon>Fungi</taxon>
        <taxon>Dikarya</taxon>
        <taxon>Basidiomycota</taxon>
        <taxon>Agaricomycotina</taxon>
        <taxon>Agaricomycetes</taxon>
        <taxon>Agaricomycetidae</taxon>
        <taxon>Boletales</taxon>
        <taxon>Boletales incertae sedis</taxon>
        <taxon>Leucogyrophana</taxon>
    </lineage>
</organism>
<keyword evidence="2" id="KW-1185">Reference proteome</keyword>
<comment type="caution">
    <text evidence="1">The sequence shown here is derived from an EMBL/GenBank/DDBJ whole genome shotgun (WGS) entry which is preliminary data.</text>
</comment>
<dbReference type="EMBL" id="MU266331">
    <property type="protein sequence ID" value="KAH7930582.1"/>
    <property type="molecule type" value="Genomic_DNA"/>
</dbReference>
<sequence>MNTIQHSNSSTDNRSSDGRKQSPPAFLDLADSAARLGTNMPDISARVELKRLEHERQRLLQRKMFEDQMRALEHQQQQELLSIPYDPNNAAQHLAVSAPTTPPRVNAVLNGDNFVRSALSHSSVDAEILSKAVGSAVADKRKSVTYAPSVDRSPELAPNHGMNGHRGRAAGAKSMPASRRTSASSHDEELAGHLQGLSLAGERPTRGSPSPGAMGHSMSRGRYGEDERSRVGQQYNVGMMLDEQLDQEMHNAMRNLPTSDDDKYSSAYNKITTSSAALDLAHLSQTSPRNSFSGRGEKSSEWPQFSGNPRGPEGLSSRNERRTVTNPTLTLTSSPVDLASKLSGGAVSATSTPHVGQHSQMSLSSNSQAPSSRRGSPSGMIEGLSTTTRSVPATPLSINNGAGTHLLQTPGTPLTPESHSLSGRLSSQGHQLNDDGKSEIQPSLSRLSSGQYDDASLSFEQYGVESVYGLNNSLDNGSYNSYGFETNGRANPVANGTSGSTALYHHNGSRYGLALGRGNGADGKMNGLHGPKHKRGDMDLNRFAGTRLEDLQGEIPALCKDQHGCRYLQKKLEEGVPEHRDMIFRETFGHFADLMTDPFGNYLCQKLLEFSTDEQRNVICESVAQDLVNISLNMHGTRAVQKMIDFLSTRRQTDLRYNTQIHSIIVALSLHVVVLIKDLNGNHVIQKCLNKLAPEDNQFIYNAVAANCVEVATHRHGCCVLQRCIDHASDHQRVQLVNEITYNALTLVQDPYGNYVVQYILDLNDNRFSDGVIRQFTGNVCALSVQKFSSNVIEKCIRVAEHSTRKMLIEELLNRTRLEKLLRDSYGNYCVQTALDYAEPAQRALLVEGIRPVLPLIRNTPYGKRIQNKLQREQMDGFGGYQGPQAMVNMAALGNQGMVGHTHGHHSPGRHIPQGMHASSPMAEMYGAQGGIYGMQGQGSYGHSHMAPQLHHARSIDGYVLQGGSPHNASLTPPHGGAYSGVSAYANVSPFGNVGMAAALNDPYQTYGYGM</sequence>
<name>A0ACB8BYN7_9AGAM</name>
<reference evidence="1" key="1">
    <citation type="journal article" date="2021" name="New Phytol.">
        <title>Evolutionary innovations through gain and loss of genes in the ectomycorrhizal Boletales.</title>
        <authorList>
            <person name="Wu G."/>
            <person name="Miyauchi S."/>
            <person name="Morin E."/>
            <person name="Kuo A."/>
            <person name="Drula E."/>
            <person name="Varga T."/>
            <person name="Kohler A."/>
            <person name="Feng B."/>
            <person name="Cao Y."/>
            <person name="Lipzen A."/>
            <person name="Daum C."/>
            <person name="Hundley H."/>
            <person name="Pangilinan J."/>
            <person name="Johnson J."/>
            <person name="Barry K."/>
            <person name="LaButti K."/>
            <person name="Ng V."/>
            <person name="Ahrendt S."/>
            <person name="Min B."/>
            <person name="Choi I.G."/>
            <person name="Park H."/>
            <person name="Plett J.M."/>
            <person name="Magnuson J."/>
            <person name="Spatafora J.W."/>
            <person name="Nagy L.G."/>
            <person name="Henrissat B."/>
            <person name="Grigoriev I.V."/>
            <person name="Yang Z.L."/>
            <person name="Xu J."/>
            <person name="Martin F.M."/>
        </authorList>
    </citation>
    <scope>NUCLEOTIDE SEQUENCE</scope>
    <source>
        <strain evidence="1">KUC20120723A-06</strain>
    </source>
</reference>
<gene>
    <name evidence="1" type="ORF">BV22DRAFT_1078803</name>
</gene>
<evidence type="ECO:0000313" key="2">
    <source>
        <dbReference type="Proteomes" id="UP000790709"/>
    </source>
</evidence>
<protein>
    <submittedName>
        <fullName evidence="1">ARM repeat-containing protein</fullName>
    </submittedName>
</protein>
<evidence type="ECO:0000313" key="1">
    <source>
        <dbReference type="EMBL" id="KAH7930582.1"/>
    </source>
</evidence>
<dbReference type="Proteomes" id="UP000790709">
    <property type="component" value="Unassembled WGS sequence"/>
</dbReference>
<accession>A0ACB8BYN7</accession>
<proteinExistence type="predicted"/>